<sequence length="356" mass="40436">MLLVLLMKIRSRNLFTRESKVTLADQILLTSRLSALLQNGYSLNKALQLISLDPKQGAVAEHIQNKLMKGKHIDKIFQGLGFSPIVTSYLYFSRSTGQLGDSLANGSALLGRLKQFQDQLKKVLQYPLLILMFLIVLMAGLKFFLLPSLSELYVGIQSSDPNLSPKIFTSIEFFINLFFITCLIILLISAIWSVIKSKLSTDLKIRLYAYIPLVRKIKSLETSFLFSFHFSSLLQSGLSVKNALQIISEQTHLPVLKRYSVMLMRSVYAGQPLHSAVEKFPLVEKELGLIFKRSMQDGTLEKDLDNYAHLLVETFLEKMSKSITYIQPMFFILFGVIIIFVYLSILMPMFGLIDQI</sequence>
<keyword evidence="5 7" id="KW-1133">Transmembrane helix</keyword>
<organism evidence="9 10">
    <name type="scientific">Salinibacillus aidingensis</name>
    <dbReference type="NCBI Taxonomy" id="237684"/>
    <lineage>
        <taxon>Bacteria</taxon>
        <taxon>Bacillati</taxon>
        <taxon>Bacillota</taxon>
        <taxon>Bacilli</taxon>
        <taxon>Bacillales</taxon>
        <taxon>Bacillaceae</taxon>
        <taxon>Salinibacillus</taxon>
    </lineage>
</organism>
<evidence type="ECO:0000256" key="3">
    <source>
        <dbReference type="ARBA" id="ARBA00022475"/>
    </source>
</evidence>
<evidence type="ECO:0000313" key="9">
    <source>
        <dbReference type="EMBL" id="GAA0482283.1"/>
    </source>
</evidence>
<gene>
    <name evidence="9" type="ORF">GCM10008986_03940</name>
</gene>
<dbReference type="Proteomes" id="UP001500880">
    <property type="component" value="Unassembled WGS sequence"/>
</dbReference>
<keyword evidence="3" id="KW-1003">Cell membrane</keyword>
<feature type="domain" description="Type II secretion system protein GspF" evidence="8">
    <location>
        <begin position="31"/>
        <end position="147"/>
    </location>
</feature>
<feature type="transmembrane region" description="Helical" evidence="7">
    <location>
        <begin position="173"/>
        <end position="195"/>
    </location>
</feature>
<evidence type="ECO:0000256" key="5">
    <source>
        <dbReference type="ARBA" id="ARBA00022989"/>
    </source>
</evidence>
<keyword evidence="6 7" id="KW-0472">Membrane</keyword>
<dbReference type="NCBIfam" id="NF041012">
    <property type="entry name" value="T4P_ComGB"/>
    <property type="match status" value="1"/>
</dbReference>
<comment type="caution">
    <text evidence="9">The sequence shown here is derived from an EMBL/GenBank/DDBJ whole genome shotgun (WGS) entry which is preliminary data.</text>
</comment>
<feature type="transmembrane region" description="Helical" evidence="7">
    <location>
        <begin position="329"/>
        <end position="353"/>
    </location>
</feature>
<dbReference type="EMBL" id="BAAADO010000001">
    <property type="protein sequence ID" value="GAA0482283.1"/>
    <property type="molecule type" value="Genomic_DNA"/>
</dbReference>
<dbReference type="Pfam" id="PF00482">
    <property type="entry name" value="T2SSF"/>
    <property type="match status" value="2"/>
</dbReference>
<dbReference type="InterPro" id="IPR018076">
    <property type="entry name" value="T2SS_GspF_dom"/>
</dbReference>
<evidence type="ECO:0000313" key="10">
    <source>
        <dbReference type="Proteomes" id="UP001500880"/>
    </source>
</evidence>
<name>A0ABN1ARA2_9BACI</name>
<comment type="similarity">
    <text evidence="2">Belongs to the GSP F family.</text>
</comment>
<evidence type="ECO:0000256" key="2">
    <source>
        <dbReference type="ARBA" id="ARBA00005745"/>
    </source>
</evidence>
<dbReference type="RefSeq" id="WP_343836953.1">
    <property type="nucleotide sequence ID" value="NZ_BAAADO010000001.1"/>
</dbReference>
<evidence type="ECO:0000256" key="4">
    <source>
        <dbReference type="ARBA" id="ARBA00022692"/>
    </source>
</evidence>
<evidence type="ECO:0000256" key="7">
    <source>
        <dbReference type="SAM" id="Phobius"/>
    </source>
</evidence>
<proteinExistence type="inferred from homology"/>
<dbReference type="PRINTS" id="PR00812">
    <property type="entry name" value="BCTERIALGSPF"/>
</dbReference>
<dbReference type="PANTHER" id="PTHR30012:SF0">
    <property type="entry name" value="TYPE II SECRETION SYSTEM PROTEIN F-RELATED"/>
    <property type="match status" value="1"/>
</dbReference>
<dbReference type="InterPro" id="IPR003004">
    <property type="entry name" value="GspF/PilC"/>
</dbReference>
<feature type="domain" description="Type II secretion system protein GspF" evidence="8">
    <location>
        <begin position="227"/>
        <end position="348"/>
    </location>
</feature>
<reference evidence="9 10" key="1">
    <citation type="journal article" date="2019" name="Int. J. Syst. Evol. Microbiol.">
        <title>The Global Catalogue of Microorganisms (GCM) 10K type strain sequencing project: providing services to taxonomists for standard genome sequencing and annotation.</title>
        <authorList>
            <consortium name="The Broad Institute Genomics Platform"/>
            <consortium name="The Broad Institute Genome Sequencing Center for Infectious Disease"/>
            <person name="Wu L."/>
            <person name="Ma J."/>
        </authorList>
    </citation>
    <scope>NUCLEOTIDE SEQUENCE [LARGE SCALE GENOMIC DNA]</scope>
    <source>
        <strain evidence="9 10">JCM 12389</strain>
    </source>
</reference>
<evidence type="ECO:0000259" key="8">
    <source>
        <dbReference type="Pfam" id="PF00482"/>
    </source>
</evidence>
<feature type="transmembrane region" description="Helical" evidence="7">
    <location>
        <begin position="123"/>
        <end position="145"/>
    </location>
</feature>
<accession>A0ABN1ARA2</accession>
<dbReference type="InterPro" id="IPR042094">
    <property type="entry name" value="T2SS_GspF_sf"/>
</dbReference>
<protein>
    <recommendedName>
        <fullName evidence="8">Type II secretion system protein GspF domain-containing protein</fullName>
    </recommendedName>
</protein>
<dbReference type="InterPro" id="IPR047692">
    <property type="entry name" value="T4P_ComGB"/>
</dbReference>
<dbReference type="Gene3D" id="1.20.81.30">
    <property type="entry name" value="Type II secretion system (T2SS), domain F"/>
    <property type="match status" value="2"/>
</dbReference>
<evidence type="ECO:0000256" key="6">
    <source>
        <dbReference type="ARBA" id="ARBA00023136"/>
    </source>
</evidence>
<evidence type="ECO:0000256" key="1">
    <source>
        <dbReference type="ARBA" id="ARBA00004651"/>
    </source>
</evidence>
<dbReference type="PANTHER" id="PTHR30012">
    <property type="entry name" value="GENERAL SECRETION PATHWAY PROTEIN"/>
    <property type="match status" value="1"/>
</dbReference>
<keyword evidence="10" id="KW-1185">Reference proteome</keyword>
<comment type="subcellular location">
    <subcellularLocation>
        <location evidence="1">Cell membrane</location>
        <topology evidence="1">Multi-pass membrane protein</topology>
    </subcellularLocation>
</comment>
<keyword evidence="4 7" id="KW-0812">Transmembrane</keyword>